<accession>A0A401PG70</accession>
<dbReference type="AlphaFoldDB" id="A0A401PG70"/>
<dbReference type="GO" id="GO:0005737">
    <property type="term" value="C:cytoplasm"/>
    <property type="evidence" value="ECO:0007669"/>
    <property type="project" value="TreeGrafter"/>
</dbReference>
<dbReference type="InterPro" id="IPR024703">
    <property type="entry name" value="Fascin_metazoans"/>
</dbReference>
<evidence type="ECO:0000256" key="5">
    <source>
        <dbReference type="ARBA" id="ARBA00023212"/>
    </source>
</evidence>
<evidence type="ECO:0000313" key="8">
    <source>
        <dbReference type="EMBL" id="GCB72126.1"/>
    </source>
</evidence>
<evidence type="ECO:0000256" key="2">
    <source>
        <dbReference type="ARBA" id="ARBA00007415"/>
    </source>
</evidence>
<dbReference type="EMBL" id="BFAA01000427">
    <property type="protein sequence ID" value="GCB72126.1"/>
    <property type="molecule type" value="Genomic_DNA"/>
</dbReference>
<evidence type="ECO:0000256" key="1">
    <source>
        <dbReference type="ARBA" id="ARBA00004245"/>
    </source>
</evidence>
<dbReference type="GO" id="GO:0007163">
    <property type="term" value="P:establishment or maintenance of cell polarity"/>
    <property type="evidence" value="ECO:0007669"/>
    <property type="project" value="TreeGrafter"/>
</dbReference>
<proteinExistence type="inferred from homology"/>
<dbReference type="InterPro" id="IPR010431">
    <property type="entry name" value="Fascin"/>
</dbReference>
<evidence type="ECO:0000256" key="4">
    <source>
        <dbReference type="ARBA" id="ARBA00023203"/>
    </source>
</evidence>
<evidence type="ECO:0000313" key="9">
    <source>
        <dbReference type="Proteomes" id="UP000288216"/>
    </source>
</evidence>
<dbReference type="STRING" id="75743.A0A401PG70"/>
<organism evidence="8 9">
    <name type="scientific">Scyliorhinus torazame</name>
    <name type="common">Cloudy catshark</name>
    <name type="synonym">Catulus torazame</name>
    <dbReference type="NCBI Taxonomy" id="75743"/>
    <lineage>
        <taxon>Eukaryota</taxon>
        <taxon>Metazoa</taxon>
        <taxon>Chordata</taxon>
        <taxon>Craniata</taxon>
        <taxon>Vertebrata</taxon>
        <taxon>Chondrichthyes</taxon>
        <taxon>Elasmobranchii</taxon>
        <taxon>Galeomorphii</taxon>
        <taxon>Galeoidea</taxon>
        <taxon>Carcharhiniformes</taxon>
        <taxon>Scyliorhinidae</taxon>
        <taxon>Scyliorhinus</taxon>
    </lineage>
</organism>
<sequence>MPTNGTHQALKIQFGLINCSNKYLTAEAFGFKVNASGVSLKKKQIWVLEQDDGNNTVVFFKSHLGRYLLANKDGNVSCEAEKPDVDCRFTVIAHADGRWTLQSEPHKRYFGGAEDRLSCFAQTITESELWSIHLASHPQANLLSISRKRYAHLSVQEDELSADSNIPWGVDALITMIYQDKKYSIQTCDNRFLRNDGKLIKKRDQGTGYTLEFKAGKIAFKDHEGKYLSAMGPTGSLRSGRNSKPGKDDLFDLEQSHPQVVLRASNGRLVSIRQGVNISANQDEETNQETYQMEIDKETKKCILRTHTGNFWTLVTHGGIQSTASEIDANCMFEIEWRERRIAIKANNGKYICTKKNGQLASVSDSAGEDEEFTLRLINRPILVLRGDHGFVSYHKSSSTLDANRSVYDVFQLVFENGAYHIKGSGGKFWYISSTGTICTDGVIPEDFYLEFRDHGRLAIKGKNKKYLRGNQAGTLRADADEVDSSTLWEY</sequence>
<feature type="domain" description="Fascin-like" evidence="7">
    <location>
        <begin position="21"/>
        <end position="132"/>
    </location>
</feature>
<dbReference type="PIRSF" id="PIRSF005682">
    <property type="entry name" value="Fascin"/>
    <property type="match status" value="1"/>
</dbReference>
<name>A0A401PG70_SCYTO</name>
<feature type="domain" description="Fascin-like" evidence="7">
    <location>
        <begin position="389"/>
        <end position="491"/>
    </location>
</feature>
<keyword evidence="3 6" id="KW-0963">Cytoplasm</keyword>
<dbReference type="Proteomes" id="UP000288216">
    <property type="component" value="Unassembled WGS sequence"/>
</dbReference>
<dbReference type="GO" id="GO:0030674">
    <property type="term" value="F:protein-macromolecule adaptor activity"/>
    <property type="evidence" value="ECO:0007669"/>
    <property type="project" value="InterPro"/>
</dbReference>
<dbReference type="Gene3D" id="2.80.10.50">
    <property type="match status" value="4"/>
</dbReference>
<keyword evidence="4 6" id="KW-0009">Actin-binding</keyword>
<keyword evidence="9" id="KW-1185">Reference proteome</keyword>
<evidence type="ECO:0000256" key="3">
    <source>
        <dbReference type="ARBA" id="ARBA00022490"/>
    </source>
</evidence>
<reference evidence="8 9" key="1">
    <citation type="journal article" date="2018" name="Nat. Ecol. Evol.">
        <title>Shark genomes provide insights into elasmobranch evolution and the origin of vertebrates.</title>
        <authorList>
            <person name="Hara Y"/>
            <person name="Yamaguchi K"/>
            <person name="Onimaru K"/>
            <person name="Kadota M"/>
            <person name="Koyanagi M"/>
            <person name="Keeley SD"/>
            <person name="Tatsumi K"/>
            <person name="Tanaka K"/>
            <person name="Motone F"/>
            <person name="Kageyama Y"/>
            <person name="Nozu R"/>
            <person name="Adachi N"/>
            <person name="Nishimura O"/>
            <person name="Nakagawa R"/>
            <person name="Tanegashima C"/>
            <person name="Kiyatake I"/>
            <person name="Matsumoto R"/>
            <person name="Murakumo K"/>
            <person name="Nishida K"/>
            <person name="Terakita A"/>
            <person name="Kuratani S"/>
            <person name="Sato K"/>
            <person name="Hyodo S Kuraku.S."/>
        </authorList>
    </citation>
    <scope>NUCLEOTIDE SEQUENCE [LARGE SCALE GENOMIC DNA]</scope>
</reference>
<feature type="domain" description="Fascin-like" evidence="7">
    <location>
        <begin position="141"/>
        <end position="253"/>
    </location>
</feature>
<dbReference type="CDD" id="cd23345">
    <property type="entry name" value="beta-trefoil_FSCN2_rpt1"/>
    <property type="match status" value="1"/>
</dbReference>
<dbReference type="FunFam" id="2.80.10.50:FF:000010">
    <property type="entry name" value="Fascin"/>
    <property type="match status" value="1"/>
</dbReference>
<dbReference type="OrthoDB" id="10259868at2759"/>
<dbReference type="SUPFAM" id="SSF50405">
    <property type="entry name" value="Actin-crosslinking proteins"/>
    <property type="match status" value="4"/>
</dbReference>
<dbReference type="PANTHER" id="PTHR10551:SF9">
    <property type="entry name" value="FASCIN-2"/>
    <property type="match status" value="1"/>
</dbReference>
<dbReference type="GO" id="GO:0016477">
    <property type="term" value="P:cell migration"/>
    <property type="evidence" value="ECO:0007669"/>
    <property type="project" value="TreeGrafter"/>
</dbReference>
<feature type="domain" description="Fascin-like" evidence="7">
    <location>
        <begin position="266"/>
        <end position="375"/>
    </location>
</feature>
<evidence type="ECO:0000256" key="6">
    <source>
        <dbReference type="PIRNR" id="PIRNR005682"/>
    </source>
</evidence>
<dbReference type="FunFam" id="2.80.10.50:FF:000008">
    <property type="entry name" value="Fascin"/>
    <property type="match status" value="1"/>
</dbReference>
<dbReference type="PANTHER" id="PTHR10551">
    <property type="entry name" value="FASCIN"/>
    <property type="match status" value="1"/>
</dbReference>
<dbReference type="OMA" id="MPANGNH"/>
<dbReference type="GO" id="GO:0051017">
    <property type="term" value="P:actin filament bundle assembly"/>
    <property type="evidence" value="ECO:0007669"/>
    <property type="project" value="TreeGrafter"/>
</dbReference>
<protein>
    <recommendedName>
        <fullName evidence="6">Fascin</fullName>
    </recommendedName>
</protein>
<dbReference type="GO" id="GO:0015629">
    <property type="term" value="C:actin cytoskeleton"/>
    <property type="evidence" value="ECO:0007669"/>
    <property type="project" value="TreeGrafter"/>
</dbReference>
<dbReference type="Pfam" id="PF06268">
    <property type="entry name" value="Fascin"/>
    <property type="match status" value="4"/>
</dbReference>
<keyword evidence="5 6" id="KW-0206">Cytoskeleton</keyword>
<gene>
    <name evidence="8" type="ORF">scyTo_0001835</name>
</gene>
<evidence type="ECO:0000259" key="7">
    <source>
        <dbReference type="Pfam" id="PF06268"/>
    </source>
</evidence>
<dbReference type="GO" id="GO:0051015">
    <property type="term" value="F:actin filament binding"/>
    <property type="evidence" value="ECO:0007669"/>
    <property type="project" value="InterPro"/>
</dbReference>
<comment type="caution">
    <text evidence="8">The sequence shown here is derived from an EMBL/GenBank/DDBJ whole genome shotgun (WGS) entry which is preliminary data.</text>
</comment>
<dbReference type="FunFam" id="2.80.10.50:FF:000015">
    <property type="entry name" value="Fascin"/>
    <property type="match status" value="1"/>
</dbReference>
<comment type="subcellular location">
    <subcellularLocation>
        <location evidence="1 6">Cytoplasm</location>
        <location evidence="1 6">Cytoskeleton</location>
    </subcellularLocation>
</comment>
<dbReference type="InterPro" id="IPR022768">
    <property type="entry name" value="Fascin-like_dom"/>
</dbReference>
<dbReference type="InterPro" id="IPR008999">
    <property type="entry name" value="Actin-crosslinking"/>
</dbReference>
<comment type="similarity">
    <text evidence="2 6">Belongs to the fascin family.</text>
</comment>